<feature type="compositionally biased region" description="Low complexity" evidence="1">
    <location>
        <begin position="90"/>
        <end position="99"/>
    </location>
</feature>
<comment type="caution">
    <text evidence="2">The sequence shown here is derived from an EMBL/GenBank/DDBJ whole genome shotgun (WGS) entry which is preliminary data.</text>
</comment>
<name>A0A9W4K6I9_9EURO</name>
<dbReference type="EMBL" id="CAJVRC010000843">
    <property type="protein sequence ID" value="CAG8890383.1"/>
    <property type="molecule type" value="Genomic_DNA"/>
</dbReference>
<organism evidence="2 3">
    <name type="scientific">Penicillium egyptiacum</name>
    <dbReference type="NCBI Taxonomy" id="1303716"/>
    <lineage>
        <taxon>Eukaryota</taxon>
        <taxon>Fungi</taxon>
        <taxon>Dikarya</taxon>
        <taxon>Ascomycota</taxon>
        <taxon>Pezizomycotina</taxon>
        <taxon>Eurotiomycetes</taxon>
        <taxon>Eurotiomycetidae</taxon>
        <taxon>Eurotiales</taxon>
        <taxon>Aspergillaceae</taxon>
        <taxon>Penicillium</taxon>
    </lineage>
</organism>
<dbReference type="Proteomes" id="UP001154252">
    <property type="component" value="Unassembled WGS sequence"/>
</dbReference>
<feature type="region of interest" description="Disordered" evidence="1">
    <location>
        <begin position="79"/>
        <end position="99"/>
    </location>
</feature>
<protein>
    <submittedName>
        <fullName evidence="2">Uncharacterized protein</fullName>
    </submittedName>
</protein>
<dbReference type="AlphaFoldDB" id="A0A9W4K6I9"/>
<keyword evidence="3" id="KW-1185">Reference proteome</keyword>
<evidence type="ECO:0000313" key="2">
    <source>
        <dbReference type="EMBL" id="CAG8890383.1"/>
    </source>
</evidence>
<accession>A0A9W4K6I9</accession>
<evidence type="ECO:0000256" key="1">
    <source>
        <dbReference type="SAM" id="MobiDB-lite"/>
    </source>
</evidence>
<sequence length="99" mass="10864">MPPPNIKRLVLTAAVVSITITGTLYGAGLKTNQEIAETAKQRQESTFDEQKTALQGMRSNLIARKGIIENQIRDLDARMLEKQQKGVGGNDQDQQNGGR</sequence>
<reference evidence="2" key="1">
    <citation type="submission" date="2021-07" db="EMBL/GenBank/DDBJ databases">
        <authorList>
            <person name="Branca A.L. A."/>
        </authorList>
    </citation>
    <scope>NUCLEOTIDE SEQUENCE</scope>
</reference>
<proteinExistence type="predicted"/>
<gene>
    <name evidence="2" type="ORF">PEGY_LOCUS2218</name>
</gene>
<dbReference type="OrthoDB" id="5428081at2759"/>
<evidence type="ECO:0000313" key="3">
    <source>
        <dbReference type="Proteomes" id="UP001154252"/>
    </source>
</evidence>